<dbReference type="Proteomes" id="UP001642260">
    <property type="component" value="Unassembled WGS sequence"/>
</dbReference>
<name>A0ABC8JMR6_ERUVS</name>
<dbReference type="PANTHER" id="PTHR24173:SF74">
    <property type="entry name" value="ANKYRIN REPEAT DOMAIN-CONTAINING PROTEIN 16"/>
    <property type="match status" value="1"/>
</dbReference>
<dbReference type="PROSITE" id="PS50297">
    <property type="entry name" value="ANK_REP_REGION"/>
    <property type="match status" value="1"/>
</dbReference>
<evidence type="ECO:0000256" key="3">
    <source>
        <dbReference type="PROSITE-ProRule" id="PRU00023"/>
    </source>
</evidence>
<sequence length="90" mass="9885">MTWDVSQPRHVSASNGSADIVKYLLDWPKSDKVELEAMNTYGETPLHMAARNGCNEAAKLLLDRGAFIQASEGITPFGSSTSRTEQREVT</sequence>
<accession>A0ABC8JMR6</accession>
<protein>
    <recommendedName>
        <fullName evidence="6">Ankyrin</fullName>
    </recommendedName>
</protein>
<dbReference type="SUPFAM" id="SSF48403">
    <property type="entry name" value="Ankyrin repeat"/>
    <property type="match status" value="1"/>
</dbReference>
<dbReference type="PANTHER" id="PTHR24173">
    <property type="entry name" value="ANKYRIN REPEAT CONTAINING"/>
    <property type="match status" value="1"/>
</dbReference>
<dbReference type="Gene3D" id="1.25.40.20">
    <property type="entry name" value="Ankyrin repeat-containing domain"/>
    <property type="match status" value="1"/>
</dbReference>
<evidence type="ECO:0008006" key="6">
    <source>
        <dbReference type="Google" id="ProtNLM"/>
    </source>
</evidence>
<keyword evidence="1" id="KW-0677">Repeat</keyword>
<dbReference type="SMART" id="SM00248">
    <property type="entry name" value="ANK"/>
    <property type="match status" value="2"/>
</dbReference>
<dbReference type="AlphaFoldDB" id="A0ABC8JMR6"/>
<keyword evidence="2 3" id="KW-0040">ANK repeat</keyword>
<dbReference type="Pfam" id="PF12796">
    <property type="entry name" value="Ank_2"/>
    <property type="match status" value="1"/>
</dbReference>
<evidence type="ECO:0000313" key="5">
    <source>
        <dbReference type="Proteomes" id="UP001642260"/>
    </source>
</evidence>
<organism evidence="4 5">
    <name type="scientific">Eruca vesicaria subsp. sativa</name>
    <name type="common">Garden rocket</name>
    <name type="synonym">Eruca sativa</name>
    <dbReference type="NCBI Taxonomy" id="29727"/>
    <lineage>
        <taxon>Eukaryota</taxon>
        <taxon>Viridiplantae</taxon>
        <taxon>Streptophyta</taxon>
        <taxon>Embryophyta</taxon>
        <taxon>Tracheophyta</taxon>
        <taxon>Spermatophyta</taxon>
        <taxon>Magnoliopsida</taxon>
        <taxon>eudicotyledons</taxon>
        <taxon>Gunneridae</taxon>
        <taxon>Pentapetalae</taxon>
        <taxon>rosids</taxon>
        <taxon>malvids</taxon>
        <taxon>Brassicales</taxon>
        <taxon>Brassicaceae</taxon>
        <taxon>Brassiceae</taxon>
        <taxon>Eruca</taxon>
    </lineage>
</organism>
<dbReference type="InterPro" id="IPR002110">
    <property type="entry name" value="Ankyrin_rpt"/>
</dbReference>
<reference evidence="4 5" key="1">
    <citation type="submission" date="2022-03" db="EMBL/GenBank/DDBJ databases">
        <authorList>
            <person name="Macdonald S."/>
            <person name="Ahmed S."/>
            <person name="Newling K."/>
        </authorList>
    </citation>
    <scope>NUCLEOTIDE SEQUENCE [LARGE SCALE GENOMIC DNA]</scope>
</reference>
<comment type="caution">
    <text evidence="4">The sequence shown here is derived from an EMBL/GenBank/DDBJ whole genome shotgun (WGS) entry which is preliminary data.</text>
</comment>
<dbReference type="EMBL" id="CAKOAT010125154">
    <property type="protein sequence ID" value="CAH8334416.1"/>
    <property type="molecule type" value="Genomic_DNA"/>
</dbReference>
<dbReference type="InterPro" id="IPR036770">
    <property type="entry name" value="Ankyrin_rpt-contain_sf"/>
</dbReference>
<evidence type="ECO:0000256" key="1">
    <source>
        <dbReference type="ARBA" id="ARBA00022737"/>
    </source>
</evidence>
<gene>
    <name evidence="4" type="ORF">ERUC_LOCUS13129</name>
</gene>
<evidence type="ECO:0000256" key="2">
    <source>
        <dbReference type="ARBA" id="ARBA00023043"/>
    </source>
</evidence>
<keyword evidence="5" id="KW-1185">Reference proteome</keyword>
<evidence type="ECO:0000313" key="4">
    <source>
        <dbReference type="EMBL" id="CAH8334416.1"/>
    </source>
</evidence>
<proteinExistence type="predicted"/>
<feature type="repeat" description="ANK" evidence="3">
    <location>
        <begin position="41"/>
        <end position="73"/>
    </location>
</feature>
<dbReference type="PROSITE" id="PS50088">
    <property type="entry name" value="ANK_REPEAT"/>
    <property type="match status" value="1"/>
</dbReference>